<dbReference type="STRING" id="765915.A0A1Y2I102"/>
<feature type="compositionally biased region" description="Low complexity" evidence="3">
    <location>
        <begin position="580"/>
        <end position="605"/>
    </location>
</feature>
<keyword evidence="1 2" id="KW-0694">RNA-binding</keyword>
<accession>A0A1Y2I102</accession>
<dbReference type="PANTHER" id="PTHR14089:SF8">
    <property type="entry name" value="RNA-BINDING PROTEIN MRN1"/>
    <property type="match status" value="1"/>
</dbReference>
<dbReference type="GO" id="GO:0000398">
    <property type="term" value="P:mRNA splicing, via spliceosome"/>
    <property type="evidence" value="ECO:0007669"/>
    <property type="project" value="TreeGrafter"/>
</dbReference>
<feature type="region of interest" description="Disordered" evidence="3">
    <location>
        <begin position="64"/>
        <end position="96"/>
    </location>
</feature>
<dbReference type="OrthoDB" id="6407164at2759"/>
<protein>
    <recommendedName>
        <fullName evidence="4">RRM domain-containing protein</fullName>
    </recommendedName>
</protein>
<gene>
    <name evidence="5" type="ORF">BCR44DRAFT_37690</name>
</gene>
<feature type="compositionally biased region" description="Low complexity" evidence="3">
    <location>
        <begin position="8"/>
        <end position="20"/>
    </location>
</feature>
<dbReference type="AlphaFoldDB" id="A0A1Y2I102"/>
<name>A0A1Y2I102_9FUNG</name>
<dbReference type="SUPFAM" id="SSF54928">
    <property type="entry name" value="RNA-binding domain, RBD"/>
    <property type="match status" value="3"/>
</dbReference>
<organism evidence="5 6">
    <name type="scientific">Catenaria anguillulae PL171</name>
    <dbReference type="NCBI Taxonomy" id="765915"/>
    <lineage>
        <taxon>Eukaryota</taxon>
        <taxon>Fungi</taxon>
        <taxon>Fungi incertae sedis</taxon>
        <taxon>Blastocladiomycota</taxon>
        <taxon>Blastocladiomycetes</taxon>
        <taxon>Blastocladiales</taxon>
        <taxon>Catenariaceae</taxon>
        <taxon>Catenaria</taxon>
    </lineage>
</organism>
<feature type="compositionally biased region" description="Low complexity" evidence="3">
    <location>
        <begin position="80"/>
        <end position="96"/>
    </location>
</feature>
<keyword evidence="6" id="KW-1185">Reference proteome</keyword>
<feature type="compositionally biased region" description="Low complexity" evidence="3">
    <location>
        <begin position="29"/>
        <end position="52"/>
    </location>
</feature>
<dbReference type="InterPro" id="IPR000504">
    <property type="entry name" value="RRM_dom"/>
</dbReference>
<feature type="region of interest" description="Disordered" evidence="3">
    <location>
        <begin position="574"/>
        <end position="605"/>
    </location>
</feature>
<evidence type="ECO:0000259" key="4">
    <source>
        <dbReference type="PROSITE" id="PS50102"/>
    </source>
</evidence>
<evidence type="ECO:0000313" key="5">
    <source>
        <dbReference type="EMBL" id="ORZ40537.1"/>
    </source>
</evidence>
<evidence type="ECO:0000256" key="3">
    <source>
        <dbReference type="SAM" id="MobiDB-lite"/>
    </source>
</evidence>
<feature type="region of interest" description="Disordered" evidence="3">
    <location>
        <begin position="115"/>
        <end position="161"/>
    </location>
</feature>
<proteinExistence type="predicted"/>
<dbReference type="GO" id="GO:0010494">
    <property type="term" value="C:cytoplasmic stress granule"/>
    <property type="evidence" value="ECO:0007669"/>
    <property type="project" value="TreeGrafter"/>
</dbReference>
<evidence type="ECO:0000256" key="1">
    <source>
        <dbReference type="ARBA" id="ARBA00022884"/>
    </source>
</evidence>
<dbReference type="PROSITE" id="PS50102">
    <property type="entry name" value="RRM"/>
    <property type="match status" value="3"/>
</dbReference>
<feature type="region of interest" description="Disordered" evidence="3">
    <location>
        <begin position="1"/>
        <end position="52"/>
    </location>
</feature>
<dbReference type="Proteomes" id="UP000193411">
    <property type="component" value="Unassembled WGS sequence"/>
</dbReference>
<comment type="caution">
    <text evidence="5">The sequence shown here is derived from an EMBL/GenBank/DDBJ whole genome shotgun (WGS) entry which is preliminary data.</text>
</comment>
<feature type="domain" description="RRM" evidence="4">
    <location>
        <begin position="169"/>
        <end position="242"/>
    </location>
</feature>
<dbReference type="Gene3D" id="3.30.70.330">
    <property type="match status" value="4"/>
</dbReference>
<feature type="region of interest" description="Disordered" evidence="3">
    <location>
        <begin position="738"/>
        <end position="758"/>
    </location>
</feature>
<feature type="domain" description="RRM" evidence="4">
    <location>
        <begin position="452"/>
        <end position="527"/>
    </location>
</feature>
<evidence type="ECO:0000256" key="2">
    <source>
        <dbReference type="PROSITE-ProRule" id="PRU00176"/>
    </source>
</evidence>
<dbReference type="GO" id="GO:0003729">
    <property type="term" value="F:mRNA binding"/>
    <property type="evidence" value="ECO:0007669"/>
    <property type="project" value="TreeGrafter"/>
</dbReference>
<feature type="domain" description="RRM" evidence="4">
    <location>
        <begin position="261"/>
        <end position="333"/>
    </location>
</feature>
<dbReference type="SMART" id="SM00360">
    <property type="entry name" value="RRM"/>
    <property type="match status" value="4"/>
</dbReference>
<dbReference type="InterPro" id="IPR035979">
    <property type="entry name" value="RBD_domain_sf"/>
</dbReference>
<dbReference type="InterPro" id="IPR012677">
    <property type="entry name" value="Nucleotide-bd_a/b_plait_sf"/>
</dbReference>
<dbReference type="PANTHER" id="PTHR14089">
    <property type="entry name" value="PRE-MRNA-SPLICING FACTOR RBM22"/>
    <property type="match status" value="1"/>
</dbReference>
<sequence>MISGMKRPSPSSAIPAAAVPKKFRSGPPTGYTQQNQHYQQQQGHYNNQQPNQYQAQAFTQNYQFHPQPTQPLPYPNGGNYYDQSQASASGYYSSSSNNNNNGSYYSNDASGYQMSSASASSGYGQPQQQGYSNHGGNSAQMYGSAGPSTAGQQQLQQGYATGAAPTGNRTIFFGNVINGITLDQLLDHISTGPIESARILPDKSCAFVTFIYPNDANAFLTLYPSHTLTIGQTLVNLNWGKKDQDPLSPSLQSAVGAGATRNVYITGIHPTTPVAEIYADMEPFGMLDQVRVIPPRGEHTMAIGFVHFASIHSAISCVQTLASVNPKYYGRKVAYGKDRCAPGGANSMVQRSGVRGGVMNGQGAAGGMPQQQQQLMQQQQQPYGDGYVQGPSGGYGAPSSSAPLAAPASAAYSTIWPEDPTLTVTNNLSYMCSGQMSPLDAHAKLNPTGSARTLYFGNLPEDVIPEDVCNVVRAGLIERVHMHHRDNKRFVFVTFVDPRAASLMFYLAETYGVVIRGRKARVSWGKHTGPVQQNVAQAVVSSGATRCVYVGGLAPFCRSLVQAYGQTDGTDVVMTEASPEGSGNAGETSTSTSTTTGAPSTNASTGTPANLVSILAAQLREELRPYGEVEVIYAPADKPIAFVHFMDMRSAIRAVAEATPMLRQRLNAANLRIGYARDRCADPVKLPAGVGVGQAIGGTIPRRITGSYHPAEGLRTGAAAGGQGHQAAYSNQYAASAPDAGASAPSASSSGAAGQGAASLPRKPMLNVGLRHGHGGASAAILASDSTSSSAAEAAAAAVSDVAGYVDTGDDDPAAGVRDEMLDDMVEH</sequence>
<feature type="compositionally biased region" description="Low complexity" evidence="3">
    <location>
        <begin position="115"/>
        <end position="132"/>
    </location>
</feature>
<dbReference type="InterPro" id="IPR039171">
    <property type="entry name" value="Cwc2/Slt11"/>
</dbReference>
<evidence type="ECO:0000313" key="6">
    <source>
        <dbReference type="Proteomes" id="UP000193411"/>
    </source>
</evidence>
<reference evidence="5 6" key="1">
    <citation type="submission" date="2016-07" db="EMBL/GenBank/DDBJ databases">
        <title>Pervasive Adenine N6-methylation of Active Genes in Fungi.</title>
        <authorList>
            <consortium name="DOE Joint Genome Institute"/>
            <person name="Mondo S.J."/>
            <person name="Dannebaum R.O."/>
            <person name="Kuo R.C."/>
            <person name="Labutti K."/>
            <person name="Haridas S."/>
            <person name="Kuo A."/>
            <person name="Salamov A."/>
            <person name="Ahrendt S.R."/>
            <person name="Lipzen A."/>
            <person name="Sullivan W."/>
            <person name="Andreopoulos W.B."/>
            <person name="Clum A."/>
            <person name="Lindquist E."/>
            <person name="Daum C."/>
            <person name="Ramamoorthy G.K."/>
            <person name="Gryganskyi A."/>
            <person name="Culley D."/>
            <person name="Magnuson J.K."/>
            <person name="James T.Y."/>
            <person name="O'Malley M.A."/>
            <person name="Stajich J.E."/>
            <person name="Spatafora J.W."/>
            <person name="Visel A."/>
            <person name="Grigoriev I.V."/>
        </authorList>
    </citation>
    <scope>NUCLEOTIDE SEQUENCE [LARGE SCALE GENOMIC DNA]</scope>
    <source>
        <strain evidence="5 6">PL171</strain>
    </source>
</reference>
<feature type="compositionally biased region" description="Polar residues" evidence="3">
    <location>
        <begin position="134"/>
        <end position="159"/>
    </location>
</feature>
<dbReference type="EMBL" id="MCFL01000003">
    <property type="protein sequence ID" value="ORZ40537.1"/>
    <property type="molecule type" value="Genomic_DNA"/>
</dbReference>